<evidence type="ECO:0000313" key="1">
    <source>
        <dbReference type="EMBL" id="MBH8560900.1"/>
    </source>
</evidence>
<name>A0A8J7HP84_9NOST</name>
<dbReference type="Proteomes" id="UP000632766">
    <property type="component" value="Unassembled WGS sequence"/>
</dbReference>
<dbReference type="NCBIfam" id="TIGR02243">
    <property type="entry name" value="putative baseplate assembly protein"/>
    <property type="match status" value="1"/>
</dbReference>
<protein>
    <submittedName>
        <fullName evidence="1">Putative baseplate assembly protein</fullName>
    </submittedName>
</protein>
<organism evidence="1 2">
    <name type="scientific">Amazonocrinis nigriterrae CENA67</name>
    <dbReference type="NCBI Taxonomy" id="2794033"/>
    <lineage>
        <taxon>Bacteria</taxon>
        <taxon>Bacillati</taxon>
        <taxon>Cyanobacteriota</taxon>
        <taxon>Cyanophyceae</taxon>
        <taxon>Nostocales</taxon>
        <taxon>Nostocaceae</taxon>
        <taxon>Amazonocrinis</taxon>
        <taxon>Amazonocrinis nigriterrae</taxon>
    </lineage>
</organism>
<dbReference type="AlphaFoldDB" id="A0A8J7HP84"/>
<comment type="caution">
    <text evidence="1">The sequence shown here is derived from an EMBL/GenBank/DDBJ whole genome shotgun (WGS) entry which is preliminary data.</text>
</comment>
<reference evidence="1 2" key="1">
    <citation type="journal article" date="2021" name="Int. J. Syst. Evol. Microbiol.">
        <title>Amazonocrinis nigriterrae gen. nov., sp. nov., Atlanticothrix silvestris gen. nov., sp. nov. and Dendronalium phyllosphericum gen. nov., sp. nov., nostocacean cyanobacteria from Brazilian environments.</title>
        <authorList>
            <person name="Alvarenga D.O."/>
            <person name="Andreote A.P.D."/>
            <person name="Branco L.H.Z."/>
            <person name="Delbaje E."/>
            <person name="Cruz R.B."/>
            <person name="Varani A.M."/>
            <person name="Fiore M.F."/>
        </authorList>
    </citation>
    <scope>NUCLEOTIDE SEQUENCE [LARGE SCALE GENOMIC DNA]</scope>
    <source>
        <strain evidence="1 2">CENA67</strain>
    </source>
</reference>
<dbReference type="EMBL" id="JAECZC010000002">
    <property type="protein sequence ID" value="MBH8560900.1"/>
    <property type="molecule type" value="Genomic_DNA"/>
</dbReference>
<dbReference type="InterPro" id="IPR011749">
    <property type="entry name" value="CHP02243"/>
</dbReference>
<dbReference type="RefSeq" id="WP_198122950.1">
    <property type="nucleotide sequence ID" value="NZ_JAECZC010000002.1"/>
</dbReference>
<accession>A0A8J7HP84</accession>
<proteinExistence type="predicted"/>
<gene>
    <name evidence="1" type="ORF">I8748_01675</name>
</gene>
<evidence type="ECO:0000313" key="2">
    <source>
        <dbReference type="Proteomes" id="UP000632766"/>
    </source>
</evidence>
<sequence length="740" mass="82576">MEFDFLPKLPKSNLDDRTFKDLVDECILRIPRYCPEWTNYNPSDPGITLIELFAWLTDQMLLRFNQVPQRNYITFLELLGVRLQAPAPAVADITFYLSAALPDTYTIPVGVEVATVRTETEEAIAFSTDRPLIIDKPRIRHFLSSQTADTTPEILRDRFTNLWTMRSDGEWYGRELAFFDEQPQPGNCFYLVIDSECQCEGNVLALQLKGEAATATGINPDVPPRRWEAWNGLQWESILLQESDDSTKGFSFSELARQGINPLQGADVVLHLPQSWPVTTFTAYQGRWLRCVYTPPQPNQPGYSSSPKIIGLAIRSIGGTVGASQSELILNEILGESDGTPGQTFQLQGVPVLNRREDEYLLISPPGGIPQRWQEVTDFANSNPQDLHYTIDSRTGTVQFGPVIREPAQLQQQTNIRRGMGNGAWGMENINLSPIPNPQSLIPNLQELERQYGAVPPRGSVIRMVAYRTGGGRKGNVQRGTITVAKTAVPYVARLVNHTPARNGSDAESLEDAVIRVPAMLRTRDRAVTPEDFEVLTLQAGMGAVTRVRCLPPTSNKEAGTVRLLVVPAANTDSIARGEGIEPELLSLSPQLRDQILAYLDERRLLGVQVRLQAPEYVGVTVQTEVALEPEYNNTLARQEILGKLRVALYRFLNPITGGQDGRGWPFGRPVYPSDIVNLFQQFPAVRYLGVVQLFELRYTGQTWVRSLPQNPVIDPGPLGLICSWQNTRLRSGHVVNLIQ</sequence>
<keyword evidence="2" id="KW-1185">Reference proteome</keyword>